<evidence type="ECO:0000313" key="3">
    <source>
        <dbReference type="Proteomes" id="UP000269721"/>
    </source>
</evidence>
<feature type="region of interest" description="Disordered" evidence="1">
    <location>
        <begin position="245"/>
        <end position="322"/>
    </location>
</feature>
<feature type="compositionally biased region" description="Low complexity" evidence="1">
    <location>
        <begin position="14"/>
        <end position="23"/>
    </location>
</feature>
<accession>A0A4P9WRD4</accession>
<gene>
    <name evidence="2" type="ORF">BDK51DRAFT_37711</name>
</gene>
<evidence type="ECO:0000256" key="1">
    <source>
        <dbReference type="SAM" id="MobiDB-lite"/>
    </source>
</evidence>
<feature type="compositionally biased region" description="Basic and acidic residues" evidence="1">
    <location>
        <begin position="209"/>
        <end position="220"/>
    </location>
</feature>
<dbReference type="AlphaFoldDB" id="A0A4P9WRD4"/>
<evidence type="ECO:0000313" key="2">
    <source>
        <dbReference type="EMBL" id="RKO94418.1"/>
    </source>
</evidence>
<feature type="compositionally biased region" description="Low complexity" evidence="1">
    <location>
        <begin position="304"/>
        <end position="322"/>
    </location>
</feature>
<feature type="region of interest" description="Disordered" evidence="1">
    <location>
        <begin position="208"/>
        <end position="228"/>
    </location>
</feature>
<proteinExistence type="predicted"/>
<sequence>MQLRSRGSLDHQQARQGQQQAEGHQYHQLVLNRHYHRQTQHLDRQDQQLVIYKDFYITYLTIHKMEVTVATKVVMNRGSPTQSINIMRGVTCSEAVINRHSSVTIKPKSNMRPVGNPCEDTHHHQEGIFEVCPRRGPDGVRVAGLDGSSAIPAGSSTGSYTLTNSIISRKVTVAATIVTRKFTGISHDHQQDCAITYSIVNKEVNQPGRQREVRVSHDRYQSSAVTSSIINRRSTYQLDCQQGVHRHQLNRQQDQQGGHRSSAQSTTGRSPIPTGSLPGGCTSPARSSAGTSTPPARLLLGPPGSSTRSSTRNRGSSARSSTGTWSIYSIVNKASGGILNEKHEANDDFPEDFEDDHKVRSSLHRCTGAVDDVDPEVPDDLLEVPAGFPEDLGHDYPEVPDVDSELLEDLPEAFDDFFEVPNNDP</sequence>
<feature type="compositionally biased region" description="Polar residues" evidence="1">
    <location>
        <begin position="284"/>
        <end position="294"/>
    </location>
</feature>
<keyword evidence="3" id="KW-1185">Reference proteome</keyword>
<feature type="region of interest" description="Disordered" evidence="1">
    <location>
        <begin position="1"/>
        <end position="23"/>
    </location>
</feature>
<name>A0A4P9WRD4_9FUNG</name>
<organism evidence="2 3">
    <name type="scientific">Blyttiomyces helicus</name>
    <dbReference type="NCBI Taxonomy" id="388810"/>
    <lineage>
        <taxon>Eukaryota</taxon>
        <taxon>Fungi</taxon>
        <taxon>Fungi incertae sedis</taxon>
        <taxon>Chytridiomycota</taxon>
        <taxon>Chytridiomycota incertae sedis</taxon>
        <taxon>Chytridiomycetes</taxon>
        <taxon>Chytridiomycetes incertae sedis</taxon>
        <taxon>Blyttiomyces</taxon>
    </lineage>
</organism>
<feature type="compositionally biased region" description="Polar residues" evidence="1">
    <location>
        <begin position="250"/>
        <end position="269"/>
    </location>
</feature>
<dbReference type="EMBL" id="KZ993902">
    <property type="protein sequence ID" value="RKO94418.1"/>
    <property type="molecule type" value="Genomic_DNA"/>
</dbReference>
<reference evidence="3" key="1">
    <citation type="journal article" date="2018" name="Nat. Microbiol.">
        <title>Leveraging single-cell genomics to expand the fungal tree of life.</title>
        <authorList>
            <person name="Ahrendt S.R."/>
            <person name="Quandt C.A."/>
            <person name="Ciobanu D."/>
            <person name="Clum A."/>
            <person name="Salamov A."/>
            <person name="Andreopoulos B."/>
            <person name="Cheng J.F."/>
            <person name="Woyke T."/>
            <person name="Pelin A."/>
            <person name="Henrissat B."/>
            <person name="Reynolds N.K."/>
            <person name="Benny G.L."/>
            <person name="Smith M.E."/>
            <person name="James T.Y."/>
            <person name="Grigoriev I.V."/>
        </authorList>
    </citation>
    <scope>NUCLEOTIDE SEQUENCE [LARGE SCALE GENOMIC DNA]</scope>
</reference>
<protein>
    <submittedName>
        <fullName evidence="2">Uncharacterized protein</fullName>
    </submittedName>
</protein>
<dbReference type="Proteomes" id="UP000269721">
    <property type="component" value="Unassembled WGS sequence"/>
</dbReference>